<keyword evidence="3" id="KW-0863">Zinc-finger</keyword>
<dbReference type="GO" id="GO:0005634">
    <property type="term" value="C:nucleus"/>
    <property type="evidence" value="ECO:0007669"/>
    <property type="project" value="TreeGrafter"/>
</dbReference>
<dbReference type="InterPro" id="IPR019135">
    <property type="entry name" value="Polycomb_protein_VEFS-Box"/>
</dbReference>
<feature type="compositionally biased region" description="Polar residues" evidence="7">
    <location>
        <begin position="42"/>
        <end position="52"/>
    </location>
</feature>
<feature type="non-terminal residue" evidence="9">
    <location>
        <position position="1"/>
    </location>
</feature>
<keyword evidence="6" id="KW-0804">Transcription</keyword>
<organism evidence="9 10">
    <name type="scientific">Eutrema salsugineum</name>
    <name type="common">Saltwater cress</name>
    <name type="synonym">Sisymbrium salsugineum</name>
    <dbReference type="NCBI Taxonomy" id="72664"/>
    <lineage>
        <taxon>Eukaryota</taxon>
        <taxon>Viridiplantae</taxon>
        <taxon>Streptophyta</taxon>
        <taxon>Embryophyta</taxon>
        <taxon>Tracheophyta</taxon>
        <taxon>Spermatophyta</taxon>
        <taxon>Magnoliopsida</taxon>
        <taxon>eudicotyledons</taxon>
        <taxon>Gunneridae</taxon>
        <taxon>Pentapetalae</taxon>
        <taxon>rosids</taxon>
        <taxon>malvids</taxon>
        <taxon>Brassicales</taxon>
        <taxon>Brassicaceae</taxon>
        <taxon>Eutremeae</taxon>
        <taxon>Eutrema</taxon>
    </lineage>
</organism>
<feature type="compositionally biased region" description="Basic and acidic residues" evidence="7">
    <location>
        <begin position="257"/>
        <end position="268"/>
    </location>
</feature>
<dbReference type="STRING" id="72664.V4MRD9"/>
<keyword evidence="5" id="KW-0805">Transcription regulation</keyword>
<keyword evidence="10" id="KW-1185">Reference proteome</keyword>
<evidence type="ECO:0000259" key="8">
    <source>
        <dbReference type="Pfam" id="PF09733"/>
    </source>
</evidence>
<evidence type="ECO:0000256" key="6">
    <source>
        <dbReference type="ARBA" id="ARBA00023163"/>
    </source>
</evidence>
<name>V4MRD9_EUTSA</name>
<gene>
    <name evidence="9" type="ORF">EUTSA_v10027237mg</name>
</gene>
<accession>V4MRD9</accession>
<dbReference type="GO" id="GO:0031490">
    <property type="term" value="F:chromatin DNA binding"/>
    <property type="evidence" value="ECO:0007669"/>
    <property type="project" value="TreeGrafter"/>
</dbReference>
<dbReference type="PANTHER" id="PTHR22597">
    <property type="entry name" value="POLYCOMB GROUP PROTEIN"/>
    <property type="match status" value="1"/>
</dbReference>
<feature type="region of interest" description="Disordered" evidence="7">
    <location>
        <begin position="1"/>
        <end position="27"/>
    </location>
</feature>
<dbReference type="PANTHER" id="PTHR22597:SF12">
    <property type="entry name" value="POLYCOMB GROUP PROTEIN VERNALIZATION 2"/>
    <property type="match status" value="1"/>
</dbReference>
<evidence type="ECO:0000313" key="10">
    <source>
        <dbReference type="Proteomes" id="UP000030689"/>
    </source>
</evidence>
<feature type="compositionally biased region" description="Basic and acidic residues" evidence="7">
    <location>
        <begin position="1"/>
        <end position="10"/>
    </location>
</feature>
<protein>
    <recommendedName>
        <fullName evidence="8">Polycomb protein VEFS-Box domain-containing protein</fullName>
    </recommendedName>
</protein>
<dbReference type="GO" id="GO:0008270">
    <property type="term" value="F:zinc ion binding"/>
    <property type="evidence" value="ECO:0007669"/>
    <property type="project" value="UniProtKB-KW"/>
</dbReference>
<feature type="region of interest" description="Disordered" evidence="7">
    <location>
        <begin position="252"/>
        <end position="287"/>
    </location>
</feature>
<dbReference type="Proteomes" id="UP000030689">
    <property type="component" value="Unassembled WGS sequence"/>
</dbReference>
<evidence type="ECO:0000313" key="9">
    <source>
        <dbReference type="EMBL" id="ESQ55753.1"/>
    </source>
</evidence>
<comment type="similarity">
    <text evidence="1">Belongs to the VEFS (VRN2-EMF2-FIS2-SU(Z)12) family.</text>
</comment>
<keyword evidence="2" id="KW-0479">Metal-binding</keyword>
<reference evidence="9 10" key="1">
    <citation type="journal article" date="2013" name="Front. Plant Sci.">
        <title>The Reference Genome of the Halophytic Plant Eutrema salsugineum.</title>
        <authorList>
            <person name="Yang R."/>
            <person name="Jarvis D.E."/>
            <person name="Chen H."/>
            <person name="Beilstein M.A."/>
            <person name="Grimwood J."/>
            <person name="Jenkins J."/>
            <person name="Shu S."/>
            <person name="Prochnik S."/>
            <person name="Xin M."/>
            <person name="Ma C."/>
            <person name="Schmutz J."/>
            <person name="Wing R.A."/>
            <person name="Mitchell-Olds T."/>
            <person name="Schumaker K.S."/>
            <person name="Wang X."/>
        </authorList>
    </citation>
    <scope>NUCLEOTIDE SEQUENCE [LARGE SCALE GENOMIC DNA]</scope>
</reference>
<dbReference type="AlphaFoldDB" id="V4MRD9"/>
<evidence type="ECO:0000256" key="1">
    <source>
        <dbReference type="ARBA" id="ARBA00007416"/>
    </source>
</evidence>
<dbReference type="EMBL" id="KI517384">
    <property type="protein sequence ID" value="ESQ55753.1"/>
    <property type="molecule type" value="Genomic_DNA"/>
</dbReference>
<dbReference type="CDD" id="cd21553">
    <property type="entry name" value="VEFS-box_EMF2-like"/>
    <property type="match status" value="1"/>
</dbReference>
<dbReference type="Pfam" id="PF09733">
    <property type="entry name" value="VEFS-Box"/>
    <property type="match status" value="1"/>
</dbReference>
<sequence>VEASQQDKFEPFSFCSNPHQHTQRGGRKRRLNVRFLPMDSPSLANETENGNALLNDGNRGLGNPESSNLAGQFGMTSNTPPAIAQSSLDSDGKAMLTSEAVVASPAKTRKLSAERSEATRFVHHDTQFTIPPMSLELAMAEEDSEDEVDDEVADLEDSQMLDNSADNTKVQKRFMYIWNTFVKKQRILADCHVPWACEAFTKFHKIELLQCTSLCWCWRTFLVRLWNYGLVDATTINNCNTFLETCRNNSRNTKNKNSVDHREDKDADVNINNDMEVDDGDKNSKDK</sequence>
<proteinExistence type="inferred from homology"/>
<keyword evidence="4" id="KW-0862">Zinc</keyword>
<feature type="domain" description="Polycomb protein VEFS-Box" evidence="8">
    <location>
        <begin position="129"/>
        <end position="236"/>
    </location>
</feature>
<evidence type="ECO:0000256" key="7">
    <source>
        <dbReference type="SAM" id="MobiDB-lite"/>
    </source>
</evidence>
<dbReference type="Gramene" id="ESQ55753">
    <property type="protein sequence ID" value="ESQ55753"/>
    <property type="gene ID" value="EUTSA_v10027237mg"/>
</dbReference>
<evidence type="ECO:0000256" key="3">
    <source>
        <dbReference type="ARBA" id="ARBA00022771"/>
    </source>
</evidence>
<evidence type="ECO:0000256" key="2">
    <source>
        <dbReference type="ARBA" id="ARBA00022723"/>
    </source>
</evidence>
<feature type="region of interest" description="Disordered" evidence="7">
    <location>
        <begin position="40"/>
        <end position="64"/>
    </location>
</feature>
<dbReference type="eggNOG" id="KOG2350">
    <property type="taxonomic scope" value="Eukaryota"/>
</dbReference>
<evidence type="ECO:0000256" key="5">
    <source>
        <dbReference type="ARBA" id="ARBA00023015"/>
    </source>
</evidence>
<evidence type="ECO:0000256" key="4">
    <source>
        <dbReference type="ARBA" id="ARBA00022833"/>
    </source>
</evidence>
<dbReference type="KEGG" id="eus:EUTSA_v10027237mg"/>